<dbReference type="Proteomes" id="UP000054018">
    <property type="component" value="Unassembled WGS sequence"/>
</dbReference>
<protein>
    <submittedName>
        <fullName evidence="4">Unplaced genomic scaffold scaffold_237, whole genome shotgun sequence</fullName>
    </submittedName>
</protein>
<dbReference type="SUPFAM" id="SSF53032">
    <property type="entry name" value="tRNA-intron endonuclease catalytic domain-like"/>
    <property type="match status" value="1"/>
</dbReference>
<accession>A0A0C9YLR7</accession>
<dbReference type="InterPro" id="IPR036167">
    <property type="entry name" value="tRNA_intron_Endo_cat-like_sf"/>
</dbReference>
<feature type="domain" description="tRNA-splicing endonuclease subunit Sen15" evidence="3">
    <location>
        <begin position="27"/>
        <end position="124"/>
    </location>
</feature>
<sequence>MQTHPSYPELTRYLSKYPSSAGALFQTFNDVTLAQKWSNIELVDLPDCQRAAIKGLRPSSDSGELPTACVVLPCALAEPISTSHFGAAFTSLGERAPKELYLAICAEDSSIVYYKISKGIVKPSI</sequence>
<dbReference type="Pfam" id="PF09631">
    <property type="entry name" value="Sen15"/>
    <property type="match status" value="1"/>
</dbReference>
<dbReference type="EMBL" id="KN833921">
    <property type="protein sequence ID" value="KIK14824.1"/>
    <property type="molecule type" value="Genomic_DNA"/>
</dbReference>
<reference evidence="4 5" key="1">
    <citation type="submission" date="2014-04" db="EMBL/GenBank/DDBJ databases">
        <authorList>
            <consortium name="DOE Joint Genome Institute"/>
            <person name="Kuo A."/>
            <person name="Kohler A."/>
            <person name="Costa M.D."/>
            <person name="Nagy L.G."/>
            <person name="Floudas D."/>
            <person name="Copeland A."/>
            <person name="Barry K.W."/>
            <person name="Cichocki N."/>
            <person name="Veneault-Fourrey C."/>
            <person name="LaButti K."/>
            <person name="Lindquist E.A."/>
            <person name="Lipzen A."/>
            <person name="Lundell T."/>
            <person name="Morin E."/>
            <person name="Murat C."/>
            <person name="Sun H."/>
            <person name="Tunlid A."/>
            <person name="Henrissat B."/>
            <person name="Grigoriev I.V."/>
            <person name="Hibbett D.S."/>
            <person name="Martin F."/>
            <person name="Nordberg H.P."/>
            <person name="Cantor M.N."/>
            <person name="Hua S.X."/>
        </authorList>
    </citation>
    <scope>NUCLEOTIDE SEQUENCE [LARGE SCALE GENOMIC DNA]</scope>
    <source>
        <strain evidence="4 5">441</strain>
    </source>
</reference>
<gene>
    <name evidence="4" type="ORF">PISMIDRAFT_31052</name>
</gene>
<dbReference type="InterPro" id="IPR018593">
    <property type="entry name" value="tRNA-endonuc_su_Sen15"/>
</dbReference>
<dbReference type="AlphaFoldDB" id="A0A0C9YLR7"/>
<name>A0A0C9YLR7_9AGAM</name>
<dbReference type="OrthoDB" id="10002170at2759"/>
<dbReference type="PANTHER" id="PTHR28582:SF1">
    <property type="entry name" value="TRNA-SPLICING ENDONUCLEASE SUBUNIT SEN15"/>
    <property type="match status" value="1"/>
</dbReference>
<reference evidence="5" key="2">
    <citation type="submission" date="2015-01" db="EMBL/GenBank/DDBJ databases">
        <title>Evolutionary Origins and Diversification of the Mycorrhizal Mutualists.</title>
        <authorList>
            <consortium name="DOE Joint Genome Institute"/>
            <consortium name="Mycorrhizal Genomics Consortium"/>
            <person name="Kohler A."/>
            <person name="Kuo A."/>
            <person name="Nagy L.G."/>
            <person name="Floudas D."/>
            <person name="Copeland A."/>
            <person name="Barry K.W."/>
            <person name="Cichocki N."/>
            <person name="Veneault-Fourrey C."/>
            <person name="LaButti K."/>
            <person name="Lindquist E.A."/>
            <person name="Lipzen A."/>
            <person name="Lundell T."/>
            <person name="Morin E."/>
            <person name="Murat C."/>
            <person name="Riley R."/>
            <person name="Ohm R."/>
            <person name="Sun H."/>
            <person name="Tunlid A."/>
            <person name="Henrissat B."/>
            <person name="Grigoriev I.V."/>
            <person name="Hibbett D.S."/>
            <person name="Martin F."/>
        </authorList>
    </citation>
    <scope>NUCLEOTIDE SEQUENCE [LARGE SCALE GENOMIC DNA]</scope>
    <source>
        <strain evidence="5">441</strain>
    </source>
</reference>
<evidence type="ECO:0000313" key="4">
    <source>
        <dbReference type="EMBL" id="KIK14824.1"/>
    </source>
</evidence>
<dbReference type="Gene3D" id="3.40.1350.10">
    <property type="match status" value="1"/>
</dbReference>
<dbReference type="STRING" id="765257.A0A0C9YLR7"/>
<dbReference type="GO" id="GO:0005634">
    <property type="term" value="C:nucleus"/>
    <property type="evidence" value="ECO:0007669"/>
    <property type="project" value="UniProtKB-ARBA"/>
</dbReference>
<comment type="similarity">
    <text evidence="1">Belongs to the SEN15 family.</text>
</comment>
<keyword evidence="2" id="KW-0819">tRNA processing</keyword>
<evidence type="ECO:0000259" key="3">
    <source>
        <dbReference type="Pfam" id="PF09631"/>
    </source>
</evidence>
<dbReference type="GO" id="GO:0006388">
    <property type="term" value="P:tRNA splicing, via endonucleolytic cleavage and ligation"/>
    <property type="evidence" value="ECO:0007669"/>
    <property type="project" value="InterPro"/>
</dbReference>
<dbReference type="InterPro" id="IPR011856">
    <property type="entry name" value="tRNA_endonuc-like_dom_sf"/>
</dbReference>
<dbReference type="GO" id="GO:0003676">
    <property type="term" value="F:nucleic acid binding"/>
    <property type="evidence" value="ECO:0007669"/>
    <property type="project" value="InterPro"/>
</dbReference>
<evidence type="ECO:0000256" key="2">
    <source>
        <dbReference type="ARBA" id="ARBA00022694"/>
    </source>
</evidence>
<proteinExistence type="inferred from homology"/>
<dbReference type="PANTHER" id="PTHR28582">
    <property type="entry name" value="TRNA-SPLICING ENDONUCLEASE SUBUNIT SEN15"/>
    <property type="match status" value="1"/>
</dbReference>
<evidence type="ECO:0000313" key="5">
    <source>
        <dbReference type="Proteomes" id="UP000054018"/>
    </source>
</evidence>
<evidence type="ECO:0000256" key="1">
    <source>
        <dbReference type="ARBA" id="ARBA00006091"/>
    </source>
</evidence>
<keyword evidence="5" id="KW-1185">Reference proteome</keyword>
<dbReference type="HOGENOM" id="CLU_121521_0_0_1"/>
<organism evidence="4 5">
    <name type="scientific">Pisolithus microcarpus 441</name>
    <dbReference type="NCBI Taxonomy" id="765257"/>
    <lineage>
        <taxon>Eukaryota</taxon>
        <taxon>Fungi</taxon>
        <taxon>Dikarya</taxon>
        <taxon>Basidiomycota</taxon>
        <taxon>Agaricomycotina</taxon>
        <taxon>Agaricomycetes</taxon>
        <taxon>Agaricomycetidae</taxon>
        <taxon>Boletales</taxon>
        <taxon>Sclerodermatineae</taxon>
        <taxon>Pisolithaceae</taxon>
        <taxon>Pisolithus</taxon>
    </lineage>
</organism>